<proteinExistence type="predicted"/>
<sequence>MRVTDRTSGSLFSYVDLEEYITASRPLKKDLEEHLSSTSSMLDPNTFPQLDESAQKTRLIWHKGSDGGLFQQPARHPLRKIRQVVDDALASLVGEFAPLYADFGRTSISDLQH</sequence>
<dbReference type="Proteomes" id="UP000183987">
    <property type="component" value="Unassembled WGS sequence"/>
</dbReference>
<name>A0A1M5FF13_LOKAT</name>
<protein>
    <submittedName>
        <fullName evidence="1">Uncharacterized protein</fullName>
    </submittedName>
</protein>
<dbReference type="AlphaFoldDB" id="A0A1M5FF13"/>
<evidence type="ECO:0000313" key="1">
    <source>
        <dbReference type="EMBL" id="SHF90113.1"/>
    </source>
</evidence>
<dbReference type="EMBL" id="FQUE01000020">
    <property type="protein sequence ID" value="SHF90113.1"/>
    <property type="molecule type" value="Genomic_DNA"/>
</dbReference>
<reference evidence="2" key="1">
    <citation type="submission" date="2016-11" db="EMBL/GenBank/DDBJ databases">
        <authorList>
            <person name="Varghese N."/>
            <person name="Submissions S."/>
        </authorList>
    </citation>
    <scope>NUCLEOTIDE SEQUENCE [LARGE SCALE GENOMIC DNA]</scope>
    <source>
        <strain evidence="2">DSM 29326</strain>
    </source>
</reference>
<evidence type="ECO:0000313" key="2">
    <source>
        <dbReference type="Proteomes" id="UP000183987"/>
    </source>
</evidence>
<accession>A0A1M5FF13</accession>
<keyword evidence="2" id="KW-1185">Reference proteome</keyword>
<gene>
    <name evidence="1" type="ORF">SAMN05444339_12025</name>
</gene>
<dbReference type="OrthoDB" id="9774608at2"/>
<organism evidence="1 2">
    <name type="scientific">Loktanella atrilutea</name>
    <dbReference type="NCBI Taxonomy" id="366533"/>
    <lineage>
        <taxon>Bacteria</taxon>
        <taxon>Pseudomonadati</taxon>
        <taxon>Pseudomonadota</taxon>
        <taxon>Alphaproteobacteria</taxon>
        <taxon>Rhodobacterales</taxon>
        <taxon>Roseobacteraceae</taxon>
        <taxon>Loktanella</taxon>
    </lineage>
</organism>